<keyword evidence="3" id="KW-1185">Reference proteome</keyword>
<feature type="transmembrane region" description="Helical" evidence="1">
    <location>
        <begin position="156"/>
        <end position="174"/>
    </location>
</feature>
<name>A0A2S7IL93_9BACT</name>
<feature type="transmembrane region" description="Helical" evidence="1">
    <location>
        <begin position="42"/>
        <end position="59"/>
    </location>
</feature>
<dbReference type="EMBL" id="PTRA01000001">
    <property type="protein sequence ID" value="PQA58330.1"/>
    <property type="molecule type" value="Genomic_DNA"/>
</dbReference>
<protein>
    <submittedName>
        <fullName evidence="2">DUF4199 domain-containing protein</fullName>
    </submittedName>
</protein>
<dbReference type="PROSITE" id="PS51257">
    <property type="entry name" value="PROKAR_LIPOPROTEIN"/>
    <property type="match status" value="1"/>
</dbReference>
<dbReference type="InterPro" id="IPR025250">
    <property type="entry name" value="DUF4199"/>
</dbReference>
<evidence type="ECO:0000256" key="1">
    <source>
        <dbReference type="SAM" id="Phobius"/>
    </source>
</evidence>
<proteinExistence type="predicted"/>
<feature type="transmembrane region" description="Helical" evidence="1">
    <location>
        <begin position="7"/>
        <end position="27"/>
    </location>
</feature>
<organism evidence="2 3">
    <name type="scientific">Siphonobacter curvatus</name>
    <dbReference type="NCBI Taxonomy" id="2094562"/>
    <lineage>
        <taxon>Bacteria</taxon>
        <taxon>Pseudomonadati</taxon>
        <taxon>Bacteroidota</taxon>
        <taxon>Cytophagia</taxon>
        <taxon>Cytophagales</taxon>
        <taxon>Cytophagaceae</taxon>
        <taxon>Siphonobacter</taxon>
    </lineage>
</organism>
<keyword evidence="1" id="KW-0812">Transmembrane</keyword>
<evidence type="ECO:0000313" key="2">
    <source>
        <dbReference type="EMBL" id="PQA58330.1"/>
    </source>
</evidence>
<dbReference type="Pfam" id="PF13858">
    <property type="entry name" value="DUF4199"/>
    <property type="match status" value="1"/>
</dbReference>
<dbReference type="AlphaFoldDB" id="A0A2S7IL93"/>
<feature type="transmembrane region" description="Helical" evidence="1">
    <location>
        <begin position="71"/>
        <end position="94"/>
    </location>
</feature>
<dbReference type="Proteomes" id="UP000239590">
    <property type="component" value="Unassembled WGS sequence"/>
</dbReference>
<accession>A0A2S7IL93</accession>
<keyword evidence="1" id="KW-0472">Membrane</keyword>
<dbReference type="OrthoDB" id="957170at2"/>
<dbReference type="RefSeq" id="WP_094812458.1">
    <property type="nucleotide sequence ID" value="NZ_PTRA01000001.1"/>
</dbReference>
<comment type="caution">
    <text evidence="2">The sequence shown here is derived from an EMBL/GenBank/DDBJ whole genome shotgun (WGS) entry which is preliminary data.</text>
</comment>
<reference evidence="3" key="1">
    <citation type="submission" date="2018-02" db="EMBL/GenBank/DDBJ databases">
        <title>Genome sequencing of Solimonas sp. HR-BB.</title>
        <authorList>
            <person name="Lee Y."/>
            <person name="Jeon C.O."/>
        </authorList>
    </citation>
    <scope>NUCLEOTIDE SEQUENCE [LARGE SCALE GENOMIC DNA]</scope>
    <source>
        <strain evidence="3">HR-U</strain>
    </source>
</reference>
<keyword evidence="1" id="KW-1133">Transmembrane helix</keyword>
<gene>
    <name evidence="2" type="ORF">C5O19_01245</name>
</gene>
<sequence>MINKYFLRLALGLGLLAGLACFAYFYVLKLTDAMPLGTRRNLGMILMWVAMAFGARRYWKNVRRPMNFLEIFGFCVLVVLTASFVDGLLVAGYVRYVEPSLVPEFITDLKRLALQDQTMVKEQFGNQKDAGPVDFKLFLEQIEQISPESIFWSNFGMLRMIFHFLYAALVAIWIRKMSASS</sequence>
<evidence type="ECO:0000313" key="3">
    <source>
        <dbReference type="Proteomes" id="UP000239590"/>
    </source>
</evidence>